<reference evidence="2" key="1">
    <citation type="submission" date="2017-09" db="EMBL/GenBank/DDBJ databases">
        <title>Depth-based differentiation of microbial function through sediment-hosted aquifers and enrichment of novel symbionts in the deep terrestrial subsurface.</title>
        <authorList>
            <person name="Probst A.J."/>
            <person name="Ladd B."/>
            <person name="Jarett J.K."/>
            <person name="Geller-Mcgrath D.E."/>
            <person name="Sieber C.M.K."/>
            <person name="Emerson J.B."/>
            <person name="Anantharaman K."/>
            <person name="Thomas B.C."/>
            <person name="Malmstrom R."/>
            <person name="Stieglmeier M."/>
            <person name="Klingl A."/>
            <person name="Woyke T."/>
            <person name="Ryan C.M."/>
            <person name="Banfield J.F."/>
        </authorList>
    </citation>
    <scope>NUCLEOTIDE SEQUENCE [LARGE SCALE GENOMIC DNA]</scope>
</reference>
<sequence length="200" mass="23168">KQDGSITSLLYKKHRLICEYSTKRAVKDSYERTKQITTANVVINNPTTATKRYRFVQKSPNHEYKLNSLLIEKAEKLEGIKGYVTNTKLDDQTIINHYHELWHIENSFRITKSDLEARPIFHRLEETIKAHMIIVFAGLAIVKYIELATGMSIKKVLHICSKMLTHTLKNRKTGETIETETTIEDPKLKEVTDYLRAVGH</sequence>
<organism evidence="1 2">
    <name type="scientific">Candidatus Roizmanbacteria bacterium CG_4_10_14_0_8_um_filter_33_9</name>
    <dbReference type="NCBI Taxonomy" id="1974826"/>
    <lineage>
        <taxon>Bacteria</taxon>
        <taxon>Candidatus Roizmaniibacteriota</taxon>
    </lineage>
</organism>
<dbReference type="AlphaFoldDB" id="A0A2M7QJK6"/>
<evidence type="ECO:0000313" key="1">
    <source>
        <dbReference type="EMBL" id="PIY72523.1"/>
    </source>
</evidence>
<proteinExistence type="predicted"/>
<dbReference type="InterPro" id="IPR012337">
    <property type="entry name" value="RNaseH-like_sf"/>
</dbReference>
<evidence type="ECO:0008006" key="3">
    <source>
        <dbReference type="Google" id="ProtNLM"/>
    </source>
</evidence>
<feature type="non-terminal residue" evidence="1">
    <location>
        <position position="1"/>
    </location>
</feature>
<gene>
    <name evidence="1" type="ORF">COY87_00560</name>
</gene>
<comment type="caution">
    <text evidence="1">The sequence shown here is derived from an EMBL/GenBank/DDBJ whole genome shotgun (WGS) entry which is preliminary data.</text>
</comment>
<dbReference type="Proteomes" id="UP000229401">
    <property type="component" value="Unassembled WGS sequence"/>
</dbReference>
<evidence type="ECO:0000313" key="2">
    <source>
        <dbReference type="Proteomes" id="UP000229401"/>
    </source>
</evidence>
<dbReference type="SUPFAM" id="SSF53098">
    <property type="entry name" value="Ribonuclease H-like"/>
    <property type="match status" value="1"/>
</dbReference>
<dbReference type="EMBL" id="PFLI01000020">
    <property type="protein sequence ID" value="PIY72523.1"/>
    <property type="molecule type" value="Genomic_DNA"/>
</dbReference>
<protein>
    <recommendedName>
        <fullName evidence="3">Transposase IS4-like domain-containing protein</fullName>
    </recommendedName>
</protein>
<name>A0A2M7QJK6_9BACT</name>
<accession>A0A2M7QJK6</accession>